<accession>A0A9X9ILK3</accession>
<evidence type="ECO:0000313" key="2">
    <source>
        <dbReference type="Proteomes" id="UP001058403"/>
    </source>
</evidence>
<evidence type="ECO:0000313" key="1">
    <source>
        <dbReference type="EMBL" id="UVO88301.1"/>
    </source>
</evidence>
<reference evidence="1" key="1">
    <citation type="submission" date="2022-08" db="EMBL/GenBank/DDBJ databases">
        <title>Genome Sequencing of Bacteroides fragilis Group Isolates with Nanopore Technology.</title>
        <authorList>
            <person name="Tisza M.J."/>
            <person name="Smith D."/>
            <person name="Dekker J.P."/>
        </authorList>
    </citation>
    <scope>NUCLEOTIDE SEQUENCE</scope>
    <source>
        <strain evidence="1">BFG-49</strain>
    </source>
</reference>
<organism evidence="1 2">
    <name type="scientific">Bacteroides fragilis</name>
    <dbReference type="NCBI Taxonomy" id="817"/>
    <lineage>
        <taxon>Bacteria</taxon>
        <taxon>Pseudomonadati</taxon>
        <taxon>Bacteroidota</taxon>
        <taxon>Bacteroidia</taxon>
        <taxon>Bacteroidales</taxon>
        <taxon>Bacteroidaceae</taxon>
        <taxon>Bacteroides</taxon>
    </lineage>
</organism>
<dbReference type="RefSeq" id="WP_050441935.1">
    <property type="nucleotide sequence ID" value="NZ_CAXSVT010000001.1"/>
</dbReference>
<gene>
    <name evidence="1" type="ORF">NXW39_13025</name>
</gene>
<dbReference type="Proteomes" id="UP001058403">
    <property type="component" value="Chromosome"/>
</dbReference>
<dbReference type="Gene3D" id="2.70.50.70">
    <property type="match status" value="1"/>
</dbReference>
<protein>
    <submittedName>
        <fullName evidence="1">DUF4469 domain-containing protein</fullName>
    </submittedName>
</protein>
<proteinExistence type="predicted"/>
<dbReference type="AlphaFoldDB" id="A0A9X9ILK3"/>
<dbReference type="EMBL" id="CP103070">
    <property type="protein sequence ID" value="UVO88301.1"/>
    <property type="molecule type" value="Genomic_DNA"/>
</dbReference>
<sequence>MRIITSEMLITKEIKIPQITKVYDPLSKKKDGTVTSQAPVIVSGCNLNLKASVNSRFCLTQVIDFIRVIEFPFVYKRSDEQAILHLPYLEPGEYFPSIVMQESDGKNSVYILPDSWVVRR</sequence>
<name>A0A9X9ILK3_BACFG</name>